<reference evidence="14" key="1">
    <citation type="submission" date="2023-08" db="EMBL/GenBank/DDBJ databases">
        <authorList>
            <person name="Messyasz A."/>
            <person name="Mannisto M.K."/>
            <person name="Kerkhof L.J."/>
            <person name="Haggblom M."/>
        </authorList>
    </citation>
    <scope>NUCLEOTIDE SEQUENCE</scope>
    <source>
        <strain evidence="14">X5P6</strain>
    </source>
</reference>
<dbReference type="Gene3D" id="1.10.3090.10">
    <property type="entry name" value="cca-adding enzyme, domain 2"/>
    <property type="match status" value="1"/>
</dbReference>
<feature type="compositionally biased region" description="Basic residues" evidence="12">
    <location>
        <begin position="624"/>
        <end position="634"/>
    </location>
</feature>
<evidence type="ECO:0000256" key="11">
    <source>
        <dbReference type="RuleBase" id="RU003953"/>
    </source>
</evidence>
<reference evidence="14" key="2">
    <citation type="journal article" date="2024" name="Environ. Microbiol.">
        <title>Genome analysis and description of Tunturibacter gen. nov. expands the diversity of Terriglobia in tundra soils.</title>
        <authorList>
            <person name="Messyasz A."/>
            <person name="Mannisto M.K."/>
            <person name="Kerkhof L.J."/>
            <person name="Haggblom M.M."/>
        </authorList>
    </citation>
    <scope>NUCLEOTIDE SEQUENCE</scope>
    <source>
        <strain evidence="14">X5P6</strain>
    </source>
</reference>
<dbReference type="EMBL" id="CP132942">
    <property type="protein sequence ID" value="XCB31799.1"/>
    <property type="molecule type" value="Genomic_DNA"/>
</dbReference>
<keyword evidence="4 11" id="KW-0808">Transferase</keyword>
<feature type="region of interest" description="Disordered" evidence="12">
    <location>
        <begin position="420"/>
        <end position="476"/>
    </location>
</feature>
<feature type="compositionally biased region" description="Pro residues" evidence="12">
    <location>
        <begin position="421"/>
        <end position="430"/>
    </location>
</feature>
<evidence type="ECO:0000256" key="7">
    <source>
        <dbReference type="ARBA" id="ARBA00022723"/>
    </source>
</evidence>
<dbReference type="InterPro" id="IPR052390">
    <property type="entry name" value="tRNA_nt/polyA_polymerase"/>
</dbReference>
<evidence type="ECO:0000256" key="12">
    <source>
        <dbReference type="SAM" id="MobiDB-lite"/>
    </source>
</evidence>
<protein>
    <submittedName>
        <fullName evidence="14">CCA tRNA nucleotidyltransferase</fullName>
    </submittedName>
</protein>
<evidence type="ECO:0000256" key="1">
    <source>
        <dbReference type="ARBA" id="ARBA00001946"/>
    </source>
</evidence>
<keyword evidence="9" id="KW-0460">Magnesium</keyword>
<dbReference type="GO" id="GO:0046872">
    <property type="term" value="F:metal ion binding"/>
    <property type="evidence" value="ECO:0007669"/>
    <property type="project" value="UniProtKB-KW"/>
</dbReference>
<dbReference type="Pfam" id="PF01743">
    <property type="entry name" value="PolyA_pol"/>
    <property type="match status" value="1"/>
</dbReference>
<dbReference type="CDD" id="cd05398">
    <property type="entry name" value="NT_ClassII-CCAase"/>
    <property type="match status" value="1"/>
</dbReference>
<comment type="cofactor">
    <cofactor evidence="1">
        <name>Mg(2+)</name>
        <dbReference type="ChEBI" id="CHEBI:18420"/>
    </cofactor>
</comment>
<dbReference type="SUPFAM" id="SSF81301">
    <property type="entry name" value="Nucleotidyltransferase"/>
    <property type="match status" value="1"/>
</dbReference>
<dbReference type="InterPro" id="IPR002646">
    <property type="entry name" value="PolA_pol_head_dom"/>
</dbReference>
<dbReference type="SUPFAM" id="SSF81891">
    <property type="entry name" value="Poly A polymerase C-terminal region-like"/>
    <property type="match status" value="1"/>
</dbReference>
<evidence type="ECO:0000259" key="13">
    <source>
        <dbReference type="Pfam" id="PF01743"/>
    </source>
</evidence>
<dbReference type="InterPro" id="IPR043519">
    <property type="entry name" value="NT_sf"/>
</dbReference>
<feature type="domain" description="Poly A polymerase head" evidence="13">
    <location>
        <begin position="34"/>
        <end position="160"/>
    </location>
</feature>
<comment type="similarity">
    <text evidence="2 11">Belongs to the tRNA nucleotidyltransferase/poly(A) polymerase family.</text>
</comment>
<keyword evidence="8" id="KW-0547">Nucleotide-binding</keyword>
<keyword evidence="6" id="KW-0548">Nucleotidyltransferase</keyword>
<dbReference type="AlphaFoldDB" id="A0AAU7ZKS9"/>
<keyword evidence="7" id="KW-0479">Metal-binding</keyword>
<dbReference type="GO" id="GO:0016779">
    <property type="term" value="F:nucleotidyltransferase activity"/>
    <property type="evidence" value="ECO:0007669"/>
    <property type="project" value="UniProtKB-KW"/>
</dbReference>
<name>A0AAU7ZKS9_9BACT</name>
<evidence type="ECO:0000256" key="4">
    <source>
        <dbReference type="ARBA" id="ARBA00022679"/>
    </source>
</evidence>
<dbReference type="GO" id="GO:0000049">
    <property type="term" value="F:tRNA binding"/>
    <property type="evidence" value="ECO:0007669"/>
    <property type="project" value="UniProtKB-KW"/>
</dbReference>
<evidence type="ECO:0000256" key="6">
    <source>
        <dbReference type="ARBA" id="ARBA00022695"/>
    </source>
</evidence>
<feature type="compositionally biased region" description="Low complexity" evidence="12">
    <location>
        <begin position="587"/>
        <end position="610"/>
    </location>
</feature>
<accession>A0AAU7ZKS9</accession>
<dbReference type="GO" id="GO:0000166">
    <property type="term" value="F:nucleotide binding"/>
    <property type="evidence" value="ECO:0007669"/>
    <property type="project" value="UniProtKB-KW"/>
</dbReference>
<dbReference type="RefSeq" id="WP_353062641.1">
    <property type="nucleotide sequence ID" value="NZ_CP132942.1"/>
</dbReference>
<feature type="compositionally biased region" description="Low complexity" evidence="12">
    <location>
        <begin position="462"/>
        <end position="476"/>
    </location>
</feature>
<evidence type="ECO:0000256" key="5">
    <source>
        <dbReference type="ARBA" id="ARBA00022694"/>
    </source>
</evidence>
<keyword evidence="5" id="KW-0819">tRNA processing</keyword>
<feature type="compositionally biased region" description="Basic residues" evidence="12">
    <location>
        <begin position="564"/>
        <end position="586"/>
    </location>
</feature>
<dbReference type="GO" id="GO:0008033">
    <property type="term" value="P:tRNA processing"/>
    <property type="evidence" value="ECO:0007669"/>
    <property type="project" value="UniProtKB-KW"/>
</dbReference>
<feature type="region of interest" description="Disordered" evidence="12">
    <location>
        <begin position="564"/>
        <end position="634"/>
    </location>
</feature>
<gene>
    <name evidence="14" type="ORF">RBB77_15245</name>
</gene>
<keyword evidence="3" id="KW-0820">tRNA-binding</keyword>
<evidence type="ECO:0000256" key="9">
    <source>
        <dbReference type="ARBA" id="ARBA00022842"/>
    </source>
</evidence>
<organism evidence="14">
    <name type="scientific">Tunturiibacter psychrotolerans</name>
    <dbReference type="NCBI Taxonomy" id="3069686"/>
    <lineage>
        <taxon>Bacteria</taxon>
        <taxon>Pseudomonadati</taxon>
        <taxon>Acidobacteriota</taxon>
        <taxon>Terriglobia</taxon>
        <taxon>Terriglobales</taxon>
        <taxon>Acidobacteriaceae</taxon>
        <taxon>Tunturiibacter</taxon>
    </lineage>
</organism>
<proteinExistence type="inferred from homology"/>
<dbReference type="Gene3D" id="3.30.460.10">
    <property type="entry name" value="Beta Polymerase, domain 2"/>
    <property type="match status" value="1"/>
</dbReference>
<dbReference type="PANTHER" id="PTHR47788:SF1">
    <property type="entry name" value="A-ADDING TRNA NUCLEOTIDYLTRANSFERASE"/>
    <property type="match status" value="1"/>
</dbReference>
<evidence type="ECO:0000256" key="3">
    <source>
        <dbReference type="ARBA" id="ARBA00022555"/>
    </source>
</evidence>
<evidence type="ECO:0000256" key="8">
    <source>
        <dbReference type="ARBA" id="ARBA00022741"/>
    </source>
</evidence>
<dbReference type="KEGG" id="tpsc:RBB77_15245"/>
<evidence type="ECO:0000256" key="10">
    <source>
        <dbReference type="ARBA" id="ARBA00022884"/>
    </source>
</evidence>
<sequence>MADYIYLLENRLSQAQRSALLAVREVARAKGLTVFLVGGAVRDMTSGSPVRDLDLVVQGNALKLKKDIEKAHGVITGEWEAGQALYVRFPGGVRMEIGSTLTVTYPKPGKPVVKAATILDDLRRRDFTANAMALSLNDGSYGLLMDPLNGVADIENRELRLVSNYGFIEDPVRMIRAARLMARLSWQMDEKTQARYETGKQEGYISAMDEFHRGYETEEIFHEEDPLRVLTRLEAEGWVKHLFPALSAAKANVTELEKLRDLQGQLQIQGIHAEASGANFPYLTAKMAPKDVAALKKSFARQGFVAEIEALEDEAKAFATELSGKGAATPSQAWKLLHSAKPESILWVAHTSKNAGIQNKFKGFLTEWAQAKQKLPYTLMQEMRIVPELPVYGELLDKLFFELMDGKLGTVEEMKAYLEPYSPPAPPPPVHLRRPRAAKKDAKPAKSRKKAAVEGNGEGTEAIAASSSDEVSSSAPAAAKNGAGVKAPAAAKKAVAPVKPVAPVAKNGAVTANGKTVTKVPVKVAAKSVAVKAAAKKAPAKAATKAPAKKAVKAVAKAPAKAAVKKAPAKAAAKKTPAKAVVKKAPAKTAAKKPVPAKKAAPAKKAVAKAPVKKAATKPAPAKKVVKKAAKKGR</sequence>
<dbReference type="PANTHER" id="PTHR47788">
    <property type="entry name" value="POLYA POLYMERASE"/>
    <property type="match status" value="1"/>
</dbReference>
<evidence type="ECO:0000256" key="2">
    <source>
        <dbReference type="ARBA" id="ARBA00007265"/>
    </source>
</evidence>
<evidence type="ECO:0000313" key="14">
    <source>
        <dbReference type="EMBL" id="XCB31799.1"/>
    </source>
</evidence>
<keyword evidence="10 11" id="KW-0694">RNA-binding</keyword>